<dbReference type="Proteomes" id="UP001597361">
    <property type="component" value="Unassembled WGS sequence"/>
</dbReference>
<accession>A0ABW4VR44</accession>
<protein>
    <recommendedName>
        <fullName evidence="3">XRE family transcriptional regulator</fullName>
    </recommendedName>
</protein>
<gene>
    <name evidence="1" type="ORF">ACFSKL_10560</name>
</gene>
<evidence type="ECO:0000313" key="2">
    <source>
        <dbReference type="Proteomes" id="UP001597361"/>
    </source>
</evidence>
<evidence type="ECO:0008006" key="3">
    <source>
        <dbReference type="Google" id="ProtNLM"/>
    </source>
</evidence>
<name>A0ABW4VR44_9BACT</name>
<organism evidence="1 2">
    <name type="scientific">Belliella marina</name>
    <dbReference type="NCBI Taxonomy" id="1644146"/>
    <lineage>
        <taxon>Bacteria</taxon>
        <taxon>Pseudomonadati</taxon>
        <taxon>Bacteroidota</taxon>
        <taxon>Cytophagia</taxon>
        <taxon>Cytophagales</taxon>
        <taxon>Cyclobacteriaceae</taxon>
        <taxon>Belliella</taxon>
    </lineage>
</organism>
<comment type="caution">
    <text evidence="1">The sequence shown here is derived from an EMBL/GenBank/DDBJ whole genome shotgun (WGS) entry which is preliminary data.</text>
</comment>
<evidence type="ECO:0000313" key="1">
    <source>
        <dbReference type="EMBL" id="MFD2035235.1"/>
    </source>
</evidence>
<proteinExistence type="predicted"/>
<sequence length="53" mass="5741">MNIDKKNVGISAGQSIRKMGEALLLEPKSFTKAIGTSASTIFRIEKLGVVFIM</sequence>
<dbReference type="EMBL" id="JBHUHR010000029">
    <property type="protein sequence ID" value="MFD2035235.1"/>
    <property type="molecule type" value="Genomic_DNA"/>
</dbReference>
<dbReference type="RefSeq" id="WP_376886064.1">
    <property type="nucleotide sequence ID" value="NZ_JBHUHR010000029.1"/>
</dbReference>
<reference evidence="2" key="1">
    <citation type="journal article" date="2019" name="Int. J. Syst. Evol. Microbiol.">
        <title>The Global Catalogue of Microorganisms (GCM) 10K type strain sequencing project: providing services to taxonomists for standard genome sequencing and annotation.</title>
        <authorList>
            <consortium name="The Broad Institute Genomics Platform"/>
            <consortium name="The Broad Institute Genome Sequencing Center for Infectious Disease"/>
            <person name="Wu L."/>
            <person name="Ma J."/>
        </authorList>
    </citation>
    <scope>NUCLEOTIDE SEQUENCE [LARGE SCALE GENOMIC DNA]</scope>
    <source>
        <strain evidence="2">CGMCC 1.15180</strain>
    </source>
</reference>
<keyword evidence="2" id="KW-1185">Reference proteome</keyword>